<dbReference type="EMBL" id="JASCZI010000121">
    <property type="protein sequence ID" value="MED6109008.1"/>
    <property type="molecule type" value="Genomic_DNA"/>
</dbReference>
<dbReference type="Proteomes" id="UP001341840">
    <property type="component" value="Unassembled WGS sequence"/>
</dbReference>
<comment type="caution">
    <text evidence="1">The sequence shown here is derived from an EMBL/GenBank/DDBJ whole genome shotgun (WGS) entry which is preliminary data.</text>
</comment>
<evidence type="ECO:0000313" key="2">
    <source>
        <dbReference type="Proteomes" id="UP001341840"/>
    </source>
</evidence>
<keyword evidence="2" id="KW-1185">Reference proteome</keyword>
<accession>A0ABU6QB01</accession>
<proteinExistence type="predicted"/>
<name>A0ABU6QB01_9FABA</name>
<gene>
    <name evidence="1" type="ORF">PIB30_029617</name>
</gene>
<reference evidence="1 2" key="1">
    <citation type="journal article" date="2023" name="Plants (Basel)">
        <title>Bridging the Gap: Combining Genomics and Transcriptomics Approaches to Understand Stylosanthes scabra, an Orphan Legume from the Brazilian Caatinga.</title>
        <authorList>
            <person name="Ferreira-Neto J.R.C."/>
            <person name="da Silva M.D."/>
            <person name="Binneck E."/>
            <person name="de Melo N.F."/>
            <person name="da Silva R.H."/>
            <person name="de Melo A.L.T.M."/>
            <person name="Pandolfi V."/>
            <person name="Bustamante F.O."/>
            <person name="Brasileiro-Vidal A.C."/>
            <person name="Benko-Iseppon A.M."/>
        </authorList>
    </citation>
    <scope>NUCLEOTIDE SEQUENCE [LARGE SCALE GENOMIC DNA]</scope>
    <source>
        <tissue evidence="1">Leaves</tissue>
    </source>
</reference>
<organism evidence="1 2">
    <name type="scientific">Stylosanthes scabra</name>
    <dbReference type="NCBI Taxonomy" id="79078"/>
    <lineage>
        <taxon>Eukaryota</taxon>
        <taxon>Viridiplantae</taxon>
        <taxon>Streptophyta</taxon>
        <taxon>Embryophyta</taxon>
        <taxon>Tracheophyta</taxon>
        <taxon>Spermatophyta</taxon>
        <taxon>Magnoliopsida</taxon>
        <taxon>eudicotyledons</taxon>
        <taxon>Gunneridae</taxon>
        <taxon>Pentapetalae</taxon>
        <taxon>rosids</taxon>
        <taxon>fabids</taxon>
        <taxon>Fabales</taxon>
        <taxon>Fabaceae</taxon>
        <taxon>Papilionoideae</taxon>
        <taxon>50 kb inversion clade</taxon>
        <taxon>dalbergioids sensu lato</taxon>
        <taxon>Dalbergieae</taxon>
        <taxon>Pterocarpus clade</taxon>
        <taxon>Stylosanthes</taxon>
    </lineage>
</organism>
<sequence length="58" mass="6351">MVVDIQNGNIWILDSFDSNDLAEERMLAVNAVAATLDRILQDGFPGLNVLGKRPPLVD</sequence>
<evidence type="ECO:0000313" key="1">
    <source>
        <dbReference type="EMBL" id="MED6109008.1"/>
    </source>
</evidence>
<protein>
    <submittedName>
        <fullName evidence="1">Uncharacterized protein</fullName>
    </submittedName>
</protein>